<proteinExistence type="predicted"/>
<evidence type="ECO:0000313" key="1">
    <source>
        <dbReference type="EMBL" id="PXX49258.1"/>
    </source>
</evidence>
<comment type="caution">
    <text evidence="1">The sequence shown here is derived from an EMBL/GenBank/DDBJ whole genome shotgun (WGS) entry which is preliminary data.</text>
</comment>
<dbReference type="AlphaFoldDB" id="A0A2V3XY33"/>
<organism evidence="1 2">
    <name type="scientific">Hungatella effluvii</name>
    <dbReference type="NCBI Taxonomy" id="1096246"/>
    <lineage>
        <taxon>Bacteria</taxon>
        <taxon>Bacillati</taxon>
        <taxon>Bacillota</taxon>
        <taxon>Clostridia</taxon>
        <taxon>Lachnospirales</taxon>
        <taxon>Lachnospiraceae</taxon>
        <taxon>Hungatella</taxon>
    </lineage>
</organism>
<gene>
    <name evidence="1" type="ORF">DFR60_11447</name>
</gene>
<sequence length="495" mass="56980">MFKLYLNKSLNKSSAIALPTTMFEMERRYGSYGKRRRRVLENSTAYPDFPLPEMKKVIPEVVLTGQSVNQLSFLACRLDGLTEEELIIFNAAIAMKQPETLTDLINLSCNLDKFSYIAGRLDSIRKESCTDLSKRHIITESGCVYEDAELEVVYDGEQLPYPGYAKNCIFSIWLHTDMYPDRFSLSLPASQEKLDHALRKLRIHSFEEGQDMIIRSAIPGLEERLPCENSIEKLNRLAFILQKRALDQDREVQNLFLAAIEAEAPFELDQVIEIAENLKEYHFSEKQNSFDHIGDDRKYPEQNGGVSTTYGFVRRNDQAIQPLSKKRNTFRLFSPLTGQLYLKTSFGDIENESVHLGAEELYIYEEEITRAIKEVMQIMKCEHGLADFLDNLLLKQKVYAMIPSVEKWNDRLWGVLAVKINGELSEGERNALTREWEGQCSDGFGEGFEQNEIKVDDGVLCVSFWQSDRQFFIKPESEIKNLLKEQEFLSMNTIG</sequence>
<dbReference type="EMBL" id="QJKD01000014">
    <property type="protein sequence ID" value="PXX49258.1"/>
    <property type="molecule type" value="Genomic_DNA"/>
</dbReference>
<dbReference type="RefSeq" id="WP_243005155.1">
    <property type="nucleotide sequence ID" value="NZ_QJKD01000014.1"/>
</dbReference>
<name>A0A2V3XY33_9FIRM</name>
<evidence type="ECO:0000313" key="2">
    <source>
        <dbReference type="Proteomes" id="UP000248057"/>
    </source>
</evidence>
<dbReference type="Proteomes" id="UP000248057">
    <property type="component" value="Unassembled WGS sequence"/>
</dbReference>
<keyword evidence="2" id="KW-1185">Reference proteome</keyword>
<dbReference type="GeneID" id="86065320"/>
<protein>
    <submittedName>
        <fullName evidence="1">Uncharacterized protein</fullName>
    </submittedName>
</protein>
<reference evidence="1 2" key="1">
    <citation type="submission" date="2018-05" db="EMBL/GenBank/DDBJ databases">
        <title>Genomic Encyclopedia of Type Strains, Phase IV (KMG-IV): sequencing the most valuable type-strain genomes for metagenomic binning, comparative biology and taxonomic classification.</title>
        <authorList>
            <person name="Goeker M."/>
        </authorList>
    </citation>
    <scope>NUCLEOTIDE SEQUENCE [LARGE SCALE GENOMIC DNA]</scope>
    <source>
        <strain evidence="1 2">DSM 24995</strain>
    </source>
</reference>
<accession>A0A2V3XY33</accession>